<dbReference type="InterPro" id="IPR051813">
    <property type="entry name" value="HepT_RNase_toxin"/>
</dbReference>
<keyword evidence="5" id="KW-0378">Hydrolase</keyword>
<dbReference type="GO" id="GO:0110001">
    <property type="term" value="C:toxin-antitoxin complex"/>
    <property type="evidence" value="ECO:0007669"/>
    <property type="project" value="InterPro"/>
</dbReference>
<reference evidence="6 7" key="1">
    <citation type="journal article" date="2016" name="Nat. Commun.">
        <title>Thousands of microbial genomes shed light on interconnected biogeochemical processes in an aquifer system.</title>
        <authorList>
            <person name="Anantharaman K."/>
            <person name="Brown C.T."/>
            <person name="Hug L.A."/>
            <person name="Sharon I."/>
            <person name="Castelle C.J."/>
            <person name="Probst A.J."/>
            <person name="Thomas B.C."/>
            <person name="Singh A."/>
            <person name="Wilkins M.J."/>
            <person name="Karaoz U."/>
            <person name="Brodie E.L."/>
            <person name="Williams K.H."/>
            <person name="Hubbard S.S."/>
            <person name="Banfield J.F."/>
        </authorList>
    </citation>
    <scope>NUCLEOTIDE SEQUENCE [LARGE SCALE GENOMIC DNA]</scope>
</reference>
<evidence type="ECO:0000256" key="1">
    <source>
        <dbReference type="ARBA" id="ARBA00022553"/>
    </source>
</evidence>
<keyword evidence="1" id="KW-0597">Phosphoprotein</keyword>
<evidence type="ECO:0000256" key="4">
    <source>
        <dbReference type="ARBA" id="ARBA00022741"/>
    </source>
</evidence>
<dbReference type="PANTHER" id="PTHR34139">
    <property type="entry name" value="UPF0331 PROTEIN MJ0127"/>
    <property type="match status" value="1"/>
</dbReference>
<dbReference type="GO" id="GO:0016787">
    <property type="term" value="F:hydrolase activity"/>
    <property type="evidence" value="ECO:0007669"/>
    <property type="project" value="UniProtKB-KW"/>
</dbReference>
<evidence type="ECO:0000256" key="5">
    <source>
        <dbReference type="ARBA" id="ARBA00022801"/>
    </source>
</evidence>
<accession>A0A1G2INX6</accession>
<dbReference type="InterPro" id="IPR008201">
    <property type="entry name" value="HepT-like"/>
</dbReference>
<evidence type="ECO:0000256" key="3">
    <source>
        <dbReference type="ARBA" id="ARBA00022722"/>
    </source>
</evidence>
<organism evidence="6 7">
    <name type="scientific">Candidatus Staskawiczbacteria bacterium RIFCSPLOWO2_12_FULL_37_15</name>
    <dbReference type="NCBI Taxonomy" id="1802218"/>
    <lineage>
        <taxon>Bacteria</taxon>
        <taxon>Candidatus Staskawicziibacteriota</taxon>
    </lineage>
</organism>
<evidence type="ECO:0000256" key="2">
    <source>
        <dbReference type="ARBA" id="ARBA00022649"/>
    </source>
</evidence>
<evidence type="ECO:0000313" key="7">
    <source>
        <dbReference type="Proteomes" id="UP000178632"/>
    </source>
</evidence>
<name>A0A1G2INX6_9BACT</name>
<proteinExistence type="predicted"/>
<evidence type="ECO:0008006" key="8">
    <source>
        <dbReference type="Google" id="ProtNLM"/>
    </source>
</evidence>
<keyword evidence="4" id="KW-0547">Nucleotide-binding</keyword>
<dbReference type="EMBL" id="MHPE01000029">
    <property type="protein sequence ID" value="OGZ76629.1"/>
    <property type="molecule type" value="Genomic_DNA"/>
</dbReference>
<dbReference type="Proteomes" id="UP000178632">
    <property type="component" value="Unassembled WGS sequence"/>
</dbReference>
<dbReference type="GO" id="GO:0004540">
    <property type="term" value="F:RNA nuclease activity"/>
    <property type="evidence" value="ECO:0007669"/>
    <property type="project" value="InterPro"/>
</dbReference>
<evidence type="ECO:0000313" key="6">
    <source>
        <dbReference type="EMBL" id="OGZ76629.1"/>
    </source>
</evidence>
<gene>
    <name evidence="6" type="ORF">A3G45_02495</name>
</gene>
<dbReference type="GO" id="GO:0000166">
    <property type="term" value="F:nucleotide binding"/>
    <property type="evidence" value="ECO:0007669"/>
    <property type="project" value="UniProtKB-KW"/>
</dbReference>
<dbReference type="Pfam" id="PF01934">
    <property type="entry name" value="HepT-like"/>
    <property type="match status" value="1"/>
</dbReference>
<keyword evidence="2" id="KW-1277">Toxin-antitoxin system</keyword>
<keyword evidence="3" id="KW-0540">Nuclease</keyword>
<dbReference type="AlphaFoldDB" id="A0A1G2INX6"/>
<dbReference type="PANTHER" id="PTHR34139:SF1">
    <property type="entry name" value="RNASE MJ1380-RELATED"/>
    <property type="match status" value="1"/>
</dbReference>
<sequence>MKKDVNIFLLHIFDNIKAIEKFTKDFEFADFIKDEKTIYAVIRAIEIIGEAVKNIPKDFREKHKKIEWKKIAGTRDKLIHEYFGVDLKLTFKIVKEDIPELKEKMLELLKELKISKLI</sequence>
<protein>
    <recommendedName>
        <fullName evidence="8">DUF86 domain-containing protein</fullName>
    </recommendedName>
</protein>
<comment type="caution">
    <text evidence="6">The sequence shown here is derived from an EMBL/GenBank/DDBJ whole genome shotgun (WGS) entry which is preliminary data.</text>
</comment>